<name>A0A6J7HNA0_9ZZZZ</name>
<dbReference type="AlphaFoldDB" id="A0A6J7HNA0"/>
<evidence type="ECO:0000313" key="2">
    <source>
        <dbReference type="EMBL" id="CAB4921424.1"/>
    </source>
</evidence>
<proteinExistence type="predicted"/>
<feature type="compositionally biased region" description="Basic and acidic residues" evidence="1">
    <location>
        <begin position="99"/>
        <end position="111"/>
    </location>
</feature>
<feature type="compositionally biased region" description="Polar residues" evidence="1">
    <location>
        <begin position="31"/>
        <end position="40"/>
    </location>
</feature>
<dbReference type="EMBL" id="CAFBMM010000158">
    <property type="protein sequence ID" value="CAB4921424.1"/>
    <property type="molecule type" value="Genomic_DNA"/>
</dbReference>
<sequence length="111" mass="12034">MNEPLREEEVTDDVSAHLDDVAADSKDSEEPTTQLPKPSATESLINALIEAGPEVAEHVVKAAQELILAVQTIVDAADQSIREQQDLRTESTPESSSSKTDDTVRHLDLAE</sequence>
<reference evidence="2" key="1">
    <citation type="submission" date="2020-05" db="EMBL/GenBank/DDBJ databases">
        <authorList>
            <person name="Chiriac C."/>
            <person name="Salcher M."/>
            <person name="Ghai R."/>
            <person name="Kavagutti S V."/>
        </authorList>
    </citation>
    <scope>NUCLEOTIDE SEQUENCE</scope>
</reference>
<feature type="compositionally biased region" description="Basic and acidic residues" evidence="1">
    <location>
        <begin position="1"/>
        <end position="29"/>
    </location>
</feature>
<accession>A0A6J7HNA0</accession>
<protein>
    <submittedName>
        <fullName evidence="2">Unannotated protein</fullName>
    </submittedName>
</protein>
<feature type="region of interest" description="Disordered" evidence="1">
    <location>
        <begin position="83"/>
        <end position="111"/>
    </location>
</feature>
<feature type="region of interest" description="Disordered" evidence="1">
    <location>
        <begin position="1"/>
        <end position="40"/>
    </location>
</feature>
<evidence type="ECO:0000256" key="1">
    <source>
        <dbReference type="SAM" id="MobiDB-lite"/>
    </source>
</evidence>
<gene>
    <name evidence="2" type="ORF">UFOPK3605_01675</name>
</gene>
<organism evidence="2">
    <name type="scientific">freshwater metagenome</name>
    <dbReference type="NCBI Taxonomy" id="449393"/>
    <lineage>
        <taxon>unclassified sequences</taxon>
        <taxon>metagenomes</taxon>
        <taxon>ecological metagenomes</taxon>
    </lineage>
</organism>